<reference evidence="12 13" key="1">
    <citation type="journal article" date="2018" name="Int. J. Syst. Evol. Microbiol.">
        <title>Bifidobacterium catulorum sp. nov., a novel taxon from the faeces of the baby common marmoset (Callithrix jacchus).</title>
        <authorList>
            <person name="Modesto M."/>
            <person name="Michelini S."/>
            <person name="Oki K."/>
            <person name="Biavati B."/>
            <person name="Watanabe K."/>
            <person name="Mattarelli P."/>
        </authorList>
    </citation>
    <scope>NUCLEOTIDE SEQUENCE [LARGE SCALE GENOMIC DNA]</scope>
    <source>
        <strain evidence="12 13">MRM 8.19</strain>
    </source>
</reference>
<keyword evidence="7 11" id="KW-1133">Transmembrane helix</keyword>
<dbReference type="PANTHER" id="PTHR33909">
    <property type="entry name" value="SEC TRANSLOCON ACCESSORY COMPLEX SUBUNIT YAJC"/>
    <property type="match status" value="1"/>
</dbReference>
<gene>
    <name evidence="12" type="ORF">DF200_00485</name>
</gene>
<evidence type="ECO:0000313" key="12">
    <source>
        <dbReference type="EMBL" id="PWG60750.1"/>
    </source>
</evidence>
<comment type="caution">
    <text evidence="12">The sequence shown here is derived from an EMBL/GenBank/DDBJ whole genome shotgun (WGS) entry which is preliminary data.</text>
</comment>
<evidence type="ECO:0000256" key="10">
    <source>
        <dbReference type="SAM" id="MobiDB-lite"/>
    </source>
</evidence>
<keyword evidence="13" id="KW-1185">Reference proteome</keyword>
<dbReference type="PANTHER" id="PTHR33909:SF1">
    <property type="entry name" value="SEC TRANSLOCON ACCESSORY COMPLEX SUBUNIT YAJC"/>
    <property type="match status" value="1"/>
</dbReference>
<comment type="similarity">
    <text evidence="2">Belongs to the YajC family.</text>
</comment>
<organism evidence="12 13">
    <name type="scientific">Bifidobacterium catulorum</name>
    <dbReference type="NCBI Taxonomy" id="1630173"/>
    <lineage>
        <taxon>Bacteria</taxon>
        <taxon>Bacillati</taxon>
        <taxon>Actinomycetota</taxon>
        <taxon>Actinomycetes</taxon>
        <taxon>Bifidobacteriales</taxon>
        <taxon>Bifidobacteriaceae</taxon>
        <taxon>Bifidobacterium</taxon>
    </lineage>
</organism>
<keyword evidence="4" id="KW-1003">Cell membrane</keyword>
<keyword evidence="6" id="KW-0653">Protein transport</keyword>
<evidence type="ECO:0000256" key="2">
    <source>
        <dbReference type="ARBA" id="ARBA00006742"/>
    </source>
</evidence>
<feature type="compositionally biased region" description="Basic and acidic residues" evidence="10">
    <location>
        <begin position="150"/>
        <end position="163"/>
    </location>
</feature>
<evidence type="ECO:0000256" key="11">
    <source>
        <dbReference type="SAM" id="Phobius"/>
    </source>
</evidence>
<dbReference type="SMART" id="SM01323">
    <property type="entry name" value="YajC"/>
    <property type="match status" value="1"/>
</dbReference>
<evidence type="ECO:0000256" key="1">
    <source>
        <dbReference type="ARBA" id="ARBA00004162"/>
    </source>
</evidence>
<evidence type="ECO:0000256" key="7">
    <source>
        <dbReference type="ARBA" id="ARBA00022989"/>
    </source>
</evidence>
<evidence type="ECO:0000256" key="3">
    <source>
        <dbReference type="ARBA" id="ARBA00022448"/>
    </source>
</evidence>
<dbReference type="OrthoDB" id="3240462at2"/>
<feature type="transmembrane region" description="Helical" evidence="11">
    <location>
        <begin position="6"/>
        <end position="23"/>
    </location>
</feature>
<dbReference type="GO" id="GO:0015031">
    <property type="term" value="P:protein transport"/>
    <property type="evidence" value="ECO:0007669"/>
    <property type="project" value="UniProtKB-KW"/>
</dbReference>
<feature type="compositionally biased region" description="Basic and acidic residues" evidence="10">
    <location>
        <begin position="101"/>
        <end position="123"/>
    </location>
</feature>
<keyword evidence="9 11" id="KW-0472">Membrane</keyword>
<dbReference type="Pfam" id="PF02699">
    <property type="entry name" value="YajC"/>
    <property type="match status" value="1"/>
</dbReference>
<dbReference type="GO" id="GO:0005886">
    <property type="term" value="C:plasma membrane"/>
    <property type="evidence" value="ECO:0007669"/>
    <property type="project" value="UniProtKB-SubCell"/>
</dbReference>
<feature type="compositionally biased region" description="Acidic residues" evidence="10">
    <location>
        <begin position="138"/>
        <end position="149"/>
    </location>
</feature>
<protein>
    <submittedName>
        <fullName evidence="12">Preprotein translocase subunit YajC</fullName>
    </submittedName>
</protein>
<dbReference type="RefSeq" id="WP_109136345.1">
    <property type="nucleotide sequence ID" value="NZ_QFFN01000001.1"/>
</dbReference>
<feature type="compositionally biased region" description="Low complexity" evidence="10">
    <location>
        <begin position="124"/>
        <end position="137"/>
    </location>
</feature>
<keyword evidence="8" id="KW-0811">Translocation</keyword>
<dbReference type="AlphaFoldDB" id="A0A2U2MV73"/>
<comment type="subcellular location">
    <subcellularLocation>
        <location evidence="1">Cell membrane</location>
        <topology evidence="1">Single-pass membrane protein</topology>
    </subcellularLocation>
</comment>
<evidence type="ECO:0000313" key="13">
    <source>
        <dbReference type="Proteomes" id="UP000245753"/>
    </source>
</evidence>
<dbReference type="EMBL" id="QFFN01000001">
    <property type="protein sequence ID" value="PWG60750.1"/>
    <property type="molecule type" value="Genomic_DNA"/>
</dbReference>
<evidence type="ECO:0000256" key="8">
    <source>
        <dbReference type="ARBA" id="ARBA00023010"/>
    </source>
</evidence>
<evidence type="ECO:0000256" key="4">
    <source>
        <dbReference type="ARBA" id="ARBA00022475"/>
    </source>
</evidence>
<proteinExistence type="inferred from homology"/>
<accession>A0A2U2MV73</accession>
<keyword evidence="3" id="KW-0813">Transport</keyword>
<dbReference type="Proteomes" id="UP000245753">
    <property type="component" value="Unassembled WGS sequence"/>
</dbReference>
<feature type="region of interest" description="Disordered" evidence="10">
    <location>
        <begin position="86"/>
        <end position="163"/>
    </location>
</feature>
<evidence type="ECO:0000256" key="6">
    <source>
        <dbReference type="ARBA" id="ARBA00022927"/>
    </source>
</evidence>
<evidence type="ECO:0000256" key="5">
    <source>
        <dbReference type="ARBA" id="ARBA00022692"/>
    </source>
</evidence>
<evidence type="ECO:0000256" key="9">
    <source>
        <dbReference type="ARBA" id="ARBA00023136"/>
    </source>
</evidence>
<name>A0A2U2MV73_9BIFI</name>
<keyword evidence="5 11" id="KW-0812">Transmembrane</keyword>
<dbReference type="InterPro" id="IPR003849">
    <property type="entry name" value="Preprotein_translocase_YajC"/>
</dbReference>
<sequence length="163" mass="17695">MGGNSNTMMLIAIIVVIGGMMWYQSRQSKKQKGKVEDFRSNLKKGDSVATYSGLIGTIEEVDLDIDQVVVNSEGSLSRWRIQAITEPPVVPNYVSDEEFEKEQAVEAESKADETSSPDADAKASEQSGETETAAEAADQNEEAQTGEESDAGKNENKTDEPTK</sequence>